<feature type="region of interest" description="Disordered" evidence="1">
    <location>
        <begin position="1"/>
        <end position="36"/>
    </location>
</feature>
<feature type="compositionally biased region" description="Polar residues" evidence="1">
    <location>
        <begin position="1"/>
        <end position="11"/>
    </location>
</feature>
<evidence type="ECO:0000256" key="1">
    <source>
        <dbReference type="SAM" id="MobiDB-lite"/>
    </source>
</evidence>
<name>A0A0A8YSM2_ARUDO</name>
<dbReference type="EMBL" id="GBRH01272393">
    <property type="protein sequence ID" value="JAD25502.1"/>
    <property type="molecule type" value="Transcribed_RNA"/>
</dbReference>
<evidence type="ECO:0000313" key="2">
    <source>
        <dbReference type="EMBL" id="JAD25502.1"/>
    </source>
</evidence>
<protein>
    <submittedName>
        <fullName evidence="2">Uncharacterized protein</fullName>
    </submittedName>
</protein>
<sequence>MMPQKVSSVLCSSHERKKKRRHSKEIEKQNLCHSMP</sequence>
<organism evidence="2">
    <name type="scientific">Arundo donax</name>
    <name type="common">Giant reed</name>
    <name type="synonym">Donax arundinaceus</name>
    <dbReference type="NCBI Taxonomy" id="35708"/>
    <lineage>
        <taxon>Eukaryota</taxon>
        <taxon>Viridiplantae</taxon>
        <taxon>Streptophyta</taxon>
        <taxon>Embryophyta</taxon>
        <taxon>Tracheophyta</taxon>
        <taxon>Spermatophyta</taxon>
        <taxon>Magnoliopsida</taxon>
        <taxon>Liliopsida</taxon>
        <taxon>Poales</taxon>
        <taxon>Poaceae</taxon>
        <taxon>PACMAD clade</taxon>
        <taxon>Arundinoideae</taxon>
        <taxon>Arundineae</taxon>
        <taxon>Arundo</taxon>
    </lineage>
</organism>
<dbReference type="AlphaFoldDB" id="A0A0A8YSM2"/>
<reference evidence="2" key="2">
    <citation type="journal article" date="2015" name="Data Brief">
        <title>Shoot transcriptome of the giant reed, Arundo donax.</title>
        <authorList>
            <person name="Barrero R.A."/>
            <person name="Guerrero F.D."/>
            <person name="Moolhuijzen P."/>
            <person name="Goolsby J.A."/>
            <person name="Tidwell J."/>
            <person name="Bellgard S.E."/>
            <person name="Bellgard M.I."/>
        </authorList>
    </citation>
    <scope>NUCLEOTIDE SEQUENCE</scope>
    <source>
        <tissue evidence="2">Shoot tissue taken approximately 20 cm above the soil surface</tissue>
    </source>
</reference>
<accession>A0A0A8YSM2</accession>
<proteinExistence type="predicted"/>
<reference evidence="2" key="1">
    <citation type="submission" date="2014-09" db="EMBL/GenBank/DDBJ databases">
        <authorList>
            <person name="Magalhaes I.L.F."/>
            <person name="Oliveira U."/>
            <person name="Santos F.R."/>
            <person name="Vidigal T.H.D.A."/>
            <person name="Brescovit A.D."/>
            <person name="Santos A.J."/>
        </authorList>
    </citation>
    <scope>NUCLEOTIDE SEQUENCE</scope>
    <source>
        <tissue evidence="2">Shoot tissue taken approximately 20 cm above the soil surface</tissue>
    </source>
</reference>